<dbReference type="RefSeq" id="WP_089895104.1">
    <property type="nucleotide sequence ID" value="NZ_FOJG01000001.1"/>
</dbReference>
<sequence>MISETQFEKSAAVVGCEVAVIKAVAKVESNGAGFDAAGKLKVLFEPHIFWKQLVESKYDPRQFVKGNEDILYPDYRQDHGAYQLQWQKLNRAMKIQETAALKSASYGMFQIMGFNHKATGFDNVYGMINAFTISEDEQLKGFTHFIVSNNLVADLRNKNFAAFARKYNGPAYAKNAYDTKMEKYYQQFRK</sequence>
<dbReference type="STRING" id="29529.SAMN04488122_2500"/>
<dbReference type="Pfam" id="PF11860">
    <property type="entry name" value="Muramidase"/>
    <property type="match status" value="1"/>
</dbReference>
<evidence type="ECO:0000313" key="2">
    <source>
        <dbReference type="EMBL" id="SEW37372.1"/>
    </source>
</evidence>
<evidence type="ECO:0000313" key="3">
    <source>
        <dbReference type="Proteomes" id="UP000199310"/>
    </source>
</evidence>
<accession>A0A1I0R9C5</accession>
<dbReference type="EMBL" id="FOJG01000001">
    <property type="protein sequence ID" value="SEW37372.1"/>
    <property type="molecule type" value="Genomic_DNA"/>
</dbReference>
<evidence type="ECO:0000259" key="1">
    <source>
        <dbReference type="Pfam" id="PF11860"/>
    </source>
</evidence>
<name>A0A1I0R9C5_9BACT</name>
<protein>
    <recommendedName>
        <fullName evidence="1">N-acetylmuramidase domain-containing protein</fullName>
    </recommendedName>
</protein>
<proteinExistence type="predicted"/>
<feature type="domain" description="N-acetylmuramidase" evidence="1">
    <location>
        <begin position="17"/>
        <end position="188"/>
    </location>
</feature>
<dbReference type="InterPro" id="IPR024408">
    <property type="entry name" value="Muramidase"/>
</dbReference>
<dbReference type="Proteomes" id="UP000199310">
    <property type="component" value="Unassembled WGS sequence"/>
</dbReference>
<organism evidence="2 3">
    <name type="scientific">Chitinophaga arvensicola</name>
    <dbReference type="NCBI Taxonomy" id="29529"/>
    <lineage>
        <taxon>Bacteria</taxon>
        <taxon>Pseudomonadati</taxon>
        <taxon>Bacteroidota</taxon>
        <taxon>Chitinophagia</taxon>
        <taxon>Chitinophagales</taxon>
        <taxon>Chitinophagaceae</taxon>
        <taxon>Chitinophaga</taxon>
    </lineage>
</organism>
<reference evidence="3" key="1">
    <citation type="submission" date="2016-10" db="EMBL/GenBank/DDBJ databases">
        <authorList>
            <person name="Varghese N."/>
            <person name="Submissions S."/>
        </authorList>
    </citation>
    <scope>NUCLEOTIDE SEQUENCE [LARGE SCALE GENOMIC DNA]</scope>
    <source>
        <strain evidence="3">DSM 3695</strain>
    </source>
</reference>
<dbReference type="AlphaFoldDB" id="A0A1I0R9C5"/>
<dbReference type="OrthoDB" id="1523598at2"/>
<gene>
    <name evidence="2" type="ORF">SAMN04488122_2500</name>
</gene>
<keyword evidence="3" id="KW-1185">Reference proteome</keyword>